<dbReference type="GO" id="GO:0004222">
    <property type="term" value="F:metalloendopeptidase activity"/>
    <property type="evidence" value="ECO:0007669"/>
    <property type="project" value="UniProtKB-UniRule"/>
</dbReference>
<keyword evidence="5" id="KW-1185">Reference proteome</keyword>
<dbReference type="InterPro" id="IPR006026">
    <property type="entry name" value="Peptidase_Metallo"/>
</dbReference>
<accession>A0A9D4M8T0</accession>
<dbReference type="GO" id="GO:0006508">
    <property type="term" value="P:proteolysis"/>
    <property type="evidence" value="ECO:0007669"/>
    <property type="project" value="UniProtKB-KW"/>
</dbReference>
<keyword evidence="1 2" id="KW-0645">Protease</keyword>
<evidence type="ECO:0000256" key="2">
    <source>
        <dbReference type="RuleBase" id="RU361183"/>
    </source>
</evidence>
<feature type="binding site" evidence="1">
    <location>
        <position position="215"/>
    </location>
    <ligand>
        <name>Zn(2+)</name>
        <dbReference type="ChEBI" id="CHEBI:29105"/>
        <note>catalytic</note>
    </ligand>
</feature>
<organism evidence="4 5">
    <name type="scientific">Dreissena polymorpha</name>
    <name type="common">Zebra mussel</name>
    <name type="synonym">Mytilus polymorpha</name>
    <dbReference type="NCBI Taxonomy" id="45954"/>
    <lineage>
        <taxon>Eukaryota</taxon>
        <taxon>Metazoa</taxon>
        <taxon>Spiralia</taxon>
        <taxon>Lophotrochozoa</taxon>
        <taxon>Mollusca</taxon>
        <taxon>Bivalvia</taxon>
        <taxon>Autobranchia</taxon>
        <taxon>Heteroconchia</taxon>
        <taxon>Euheterodonta</taxon>
        <taxon>Imparidentia</taxon>
        <taxon>Neoheterodontei</taxon>
        <taxon>Myida</taxon>
        <taxon>Dreissenoidea</taxon>
        <taxon>Dreissenidae</taxon>
        <taxon>Dreissena</taxon>
    </lineage>
</organism>
<dbReference type="Proteomes" id="UP000828390">
    <property type="component" value="Unassembled WGS sequence"/>
</dbReference>
<dbReference type="Pfam" id="PF01400">
    <property type="entry name" value="Astacin"/>
    <property type="match status" value="1"/>
</dbReference>
<evidence type="ECO:0000256" key="1">
    <source>
        <dbReference type="PROSITE-ProRule" id="PRU01211"/>
    </source>
</evidence>
<dbReference type="EC" id="3.4.24.-" evidence="2"/>
<dbReference type="Gene3D" id="3.40.390.10">
    <property type="entry name" value="Collagenase (Catalytic Domain)"/>
    <property type="match status" value="1"/>
</dbReference>
<evidence type="ECO:0000313" key="4">
    <source>
        <dbReference type="EMBL" id="KAH3871314.1"/>
    </source>
</evidence>
<dbReference type="InterPro" id="IPR024079">
    <property type="entry name" value="MetalloPept_cat_dom_sf"/>
</dbReference>
<dbReference type="PANTHER" id="PTHR10127:SF883">
    <property type="entry name" value="ZINC METALLOPROTEINASE NAS-8"/>
    <property type="match status" value="1"/>
</dbReference>
<gene>
    <name evidence="4" type="ORF">DPMN_034511</name>
</gene>
<evidence type="ECO:0000313" key="5">
    <source>
        <dbReference type="Proteomes" id="UP000828390"/>
    </source>
</evidence>
<reference evidence="4" key="1">
    <citation type="journal article" date="2019" name="bioRxiv">
        <title>The Genome of the Zebra Mussel, Dreissena polymorpha: A Resource for Invasive Species Research.</title>
        <authorList>
            <person name="McCartney M.A."/>
            <person name="Auch B."/>
            <person name="Kono T."/>
            <person name="Mallez S."/>
            <person name="Zhang Y."/>
            <person name="Obille A."/>
            <person name="Becker A."/>
            <person name="Abrahante J.E."/>
            <person name="Garbe J."/>
            <person name="Badalamenti J.P."/>
            <person name="Herman A."/>
            <person name="Mangelson H."/>
            <person name="Liachko I."/>
            <person name="Sullivan S."/>
            <person name="Sone E.D."/>
            <person name="Koren S."/>
            <person name="Silverstein K.A.T."/>
            <person name="Beckman K.B."/>
            <person name="Gohl D.M."/>
        </authorList>
    </citation>
    <scope>NUCLEOTIDE SEQUENCE</scope>
    <source>
        <strain evidence="4">Duluth1</strain>
        <tissue evidence="4">Whole animal</tissue>
    </source>
</reference>
<dbReference type="PANTHER" id="PTHR10127">
    <property type="entry name" value="DISCOIDIN, CUB, EGF, LAMININ , AND ZINC METALLOPROTEASE DOMAIN CONTAINING"/>
    <property type="match status" value="1"/>
</dbReference>
<feature type="binding site" evidence="1">
    <location>
        <position position="209"/>
    </location>
    <ligand>
        <name>Zn(2+)</name>
        <dbReference type="ChEBI" id="CHEBI:29105"/>
        <note>catalytic</note>
    </ligand>
</feature>
<keyword evidence="1 2" id="KW-0378">Hydrolase</keyword>
<comment type="caution">
    <text evidence="4">The sequence shown here is derived from an EMBL/GenBank/DDBJ whole genome shotgun (WGS) entry which is preliminary data.</text>
</comment>
<dbReference type="PRINTS" id="PR00480">
    <property type="entry name" value="ASTACIN"/>
</dbReference>
<keyword evidence="1 2" id="KW-0479">Metal-binding</keyword>
<feature type="binding site" evidence="1">
    <location>
        <position position="205"/>
    </location>
    <ligand>
        <name>Zn(2+)</name>
        <dbReference type="ChEBI" id="CHEBI:29105"/>
        <note>catalytic</note>
    </ligand>
</feature>
<dbReference type="InterPro" id="IPR001506">
    <property type="entry name" value="Peptidase_M12A"/>
</dbReference>
<dbReference type="OrthoDB" id="291007at2759"/>
<reference evidence="4" key="2">
    <citation type="submission" date="2020-11" db="EMBL/GenBank/DDBJ databases">
        <authorList>
            <person name="McCartney M.A."/>
            <person name="Auch B."/>
            <person name="Kono T."/>
            <person name="Mallez S."/>
            <person name="Becker A."/>
            <person name="Gohl D.M."/>
            <person name="Silverstein K.A.T."/>
            <person name="Koren S."/>
            <person name="Bechman K.B."/>
            <person name="Herman A."/>
            <person name="Abrahante J.E."/>
            <person name="Garbe J."/>
        </authorList>
    </citation>
    <scope>NUCLEOTIDE SEQUENCE</scope>
    <source>
        <strain evidence="4">Duluth1</strain>
        <tissue evidence="4">Whole animal</tissue>
    </source>
</reference>
<sequence length="312" mass="35567">MDFKVKMWVVSPLPIVLGGMVFVAMDATAFPVENNYSRKQKTSPKPRTLEPHFDPLENQNVQMPSNGKLIEGDVLISSVDVKDSSIRGDLESVSRMSIADSIQPIQPRGPVVASNQQWTSGVVPYALDPRLNETEEQTILWAMLYIMNVTHKCVQFIPRTPNDPDFVFITSSISGCYSEIGRKGRNQTVSVSRASDCVTRGIVMHELLHVLGFWHEHTRPDRDKYIEVLLHNVRVDRKGDFAEKKIEENAHNLQIAYDFYSILHYKTNQFSIRDDLKTIQIRDATVDERMVGQRFNLSSLDVLRIKRLYGCG</sequence>
<keyword evidence="1 2" id="KW-0482">Metalloprotease</keyword>
<feature type="active site" evidence="1">
    <location>
        <position position="206"/>
    </location>
</feature>
<comment type="caution">
    <text evidence="1">Lacks conserved residue(s) required for the propagation of feature annotation.</text>
</comment>
<dbReference type="SUPFAM" id="SSF55486">
    <property type="entry name" value="Metalloproteases ('zincins'), catalytic domain"/>
    <property type="match status" value="1"/>
</dbReference>
<dbReference type="AlphaFoldDB" id="A0A9D4M8T0"/>
<keyword evidence="1 2" id="KW-0862">Zinc</keyword>
<name>A0A9D4M8T0_DREPO</name>
<dbReference type="GO" id="GO:0008270">
    <property type="term" value="F:zinc ion binding"/>
    <property type="evidence" value="ECO:0007669"/>
    <property type="project" value="UniProtKB-UniRule"/>
</dbReference>
<feature type="domain" description="Peptidase M12A" evidence="3">
    <location>
        <begin position="103"/>
        <end position="312"/>
    </location>
</feature>
<comment type="cofactor">
    <cofactor evidence="1 2">
        <name>Zn(2+)</name>
        <dbReference type="ChEBI" id="CHEBI:29105"/>
    </cofactor>
    <text evidence="1 2">Binds 1 zinc ion per subunit.</text>
</comment>
<dbReference type="EMBL" id="JAIWYP010000002">
    <property type="protein sequence ID" value="KAH3871314.1"/>
    <property type="molecule type" value="Genomic_DNA"/>
</dbReference>
<proteinExistence type="predicted"/>
<dbReference type="PROSITE" id="PS51864">
    <property type="entry name" value="ASTACIN"/>
    <property type="match status" value="1"/>
</dbReference>
<dbReference type="InterPro" id="IPR034035">
    <property type="entry name" value="Astacin-like_dom"/>
</dbReference>
<dbReference type="CDD" id="cd04280">
    <property type="entry name" value="ZnMc_astacin_like"/>
    <property type="match status" value="1"/>
</dbReference>
<dbReference type="SMART" id="SM00235">
    <property type="entry name" value="ZnMc"/>
    <property type="match status" value="1"/>
</dbReference>
<evidence type="ECO:0000259" key="3">
    <source>
        <dbReference type="PROSITE" id="PS51864"/>
    </source>
</evidence>
<protein>
    <recommendedName>
        <fullName evidence="2">Metalloendopeptidase</fullName>
        <ecNumber evidence="2">3.4.24.-</ecNumber>
    </recommendedName>
</protein>